<reference evidence="1" key="1">
    <citation type="submission" date="2022-05" db="EMBL/GenBank/DDBJ databases">
        <title>The Musa troglodytarum L. genome provides insights into the mechanism of non-climacteric behaviour and enrichment of carotenoids.</title>
        <authorList>
            <person name="Wang J."/>
        </authorList>
    </citation>
    <scope>NUCLEOTIDE SEQUENCE</scope>
    <source>
        <tissue evidence="1">Leaf</tissue>
    </source>
</reference>
<gene>
    <name evidence="1" type="ORF">MUK42_11164</name>
</gene>
<dbReference type="AlphaFoldDB" id="A0A9E7GQZ3"/>
<protein>
    <submittedName>
        <fullName evidence="1">RNA recognition</fullName>
    </submittedName>
</protein>
<dbReference type="EMBL" id="CP097509">
    <property type="protein sequence ID" value="URE19435.1"/>
    <property type="molecule type" value="Genomic_DNA"/>
</dbReference>
<keyword evidence="2" id="KW-1185">Reference proteome</keyword>
<dbReference type="Proteomes" id="UP001055439">
    <property type="component" value="Chromosome 7"/>
</dbReference>
<evidence type="ECO:0000313" key="2">
    <source>
        <dbReference type="Proteomes" id="UP001055439"/>
    </source>
</evidence>
<accession>A0A9E7GQZ3</accession>
<dbReference type="OrthoDB" id="439808at2759"/>
<sequence>MSVSWMEMHLLIMHADIFKNDDPASSTTTLLPAWMIWAMAVAAAVAETCASEPVSIHVLPNPLLSLVIRDVPVSSKAIILMQLCCVDTLSAK</sequence>
<name>A0A9E7GQZ3_9LILI</name>
<proteinExistence type="predicted"/>
<evidence type="ECO:0000313" key="1">
    <source>
        <dbReference type="EMBL" id="URE19435.1"/>
    </source>
</evidence>
<organism evidence="1 2">
    <name type="scientific">Musa troglodytarum</name>
    <name type="common">fe'i banana</name>
    <dbReference type="NCBI Taxonomy" id="320322"/>
    <lineage>
        <taxon>Eukaryota</taxon>
        <taxon>Viridiplantae</taxon>
        <taxon>Streptophyta</taxon>
        <taxon>Embryophyta</taxon>
        <taxon>Tracheophyta</taxon>
        <taxon>Spermatophyta</taxon>
        <taxon>Magnoliopsida</taxon>
        <taxon>Liliopsida</taxon>
        <taxon>Zingiberales</taxon>
        <taxon>Musaceae</taxon>
        <taxon>Musa</taxon>
    </lineage>
</organism>